<sequence length="178" mass="19626">MALCIQCHQLLQSVRKRDRQFPVSGYRAGSAPHPPGSSEHGWHRSFAARGAAWHRLPSDDHRKSDQTFPDLALHLTLQPWKIVGRQIELRVRLTPSGGRDAIDGVETDAEGLPYLKARVTAVPEDGKANKALIALLSKTLKIPKSSISFVSGETSRKKILRLDGEPEDLLGKLEKVIG</sequence>
<dbReference type="PANTHER" id="PTHR13420:SF7">
    <property type="entry name" value="UPF0235 PROTEIN C15ORF40"/>
    <property type="match status" value="1"/>
</dbReference>
<dbReference type="EMBL" id="QDFR01000004">
    <property type="protein sequence ID" value="PVE53329.1"/>
    <property type="molecule type" value="Genomic_DNA"/>
</dbReference>
<gene>
    <name evidence="3" type="ORF">DC430_14905</name>
</gene>
<reference evidence="3 4" key="1">
    <citation type="submission" date="2018-04" db="EMBL/GenBank/DDBJ databases">
        <authorList>
            <person name="Hagen T."/>
        </authorList>
    </citation>
    <scope>NUCLEOTIDE SEQUENCE [LARGE SCALE GENOMIC DNA]</scope>
    <source>
        <strain evidence="3 4">TPD7009</strain>
    </source>
</reference>
<protein>
    <recommendedName>
        <fullName evidence="2">UPF0235 protein DC430_14905</fullName>
    </recommendedName>
</protein>
<dbReference type="Proteomes" id="UP000244335">
    <property type="component" value="Unassembled WGS sequence"/>
</dbReference>
<dbReference type="Pfam" id="PF02594">
    <property type="entry name" value="DUF167"/>
    <property type="match status" value="1"/>
</dbReference>
<dbReference type="InterPro" id="IPR036591">
    <property type="entry name" value="YggU-like_sf"/>
</dbReference>
<organism evidence="3 4">
    <name type="scientific">Rhizobium rhizogenes</name>
    <name type="common">Agrobacterium rhizogenes</name>
    <dbReference type="NCBI Taxonomy" id="359"/>
    <lineage>
        <taxon>Bacteria</taxon>
        <taxon>Pseudomonadati</taxon>
        <taxon>Pseudomonadota</taxon>
        <taxon>Alphaproteobacteria</taxon>
        <taxon>Hyphomicrobiales</taxon>
        <taxon>Rhizobiaceae</taxon>
        <taxon>Rhizobium/Agrobacterium group</taxon>
        <taxon>Rhizobium</taxon>
    </lineage>
</organism>
<name>A0AA92C2G6_RHIRH</name>
<evidence type="ECO:0000256" key="1">
    <source>
        <dbReference type="ARBA" id="ARBA00010364"/>
    </source>
</evidence>
<comment type="caution">
    <text evidence="3">The sequence shown here is derived from an EMBL/GenBank/DDBJ whole genome shotgun (WGS) entry which is preliminary data.</text>
</comment>
<dbReference type="SMART" id="SM01152">
    <property type="entry name" value="DUF167"/>
    <property type="match status" value="1"/>
</dbReference>
<dbReference type="NCBIfam" id="NF002348">
    <property type="entry name" value="PRK01310.1"/>
    <property type="match status" value="1"/>
</dbReference>
<dbReference type="AlphaFoldDB" id="A0AA92C2G6"/>
<dbReference type="InterPro" id="IPR003746">
    <property type="entry name" value="DUF167"/>
</dbReference>
<comment type="similarity">
    <text evidence="1 2">Belongs to the UPF0235 family.</text>
</comment>
<dbReference type="HAMAP" id="MF_00634">
    <property type="entry name" value="UPF0235"/>
    <property type="match status" value="1"/>
</dbReference>
<dbReference type="SUPFAM" id="SSF69786">
    <property type="entry name" value="YggU-like"/>
    <property type="match status" value="1"/>
</dbReference>
<evidence type="ECO:0000313" key="4">
    <source>
        <dbReference type="Proteomes" id="UP000244335"/>
    </source>
</evidence>
<dbReference type="GO" id="GO:0005737">
    <property type="term" value="C:cytoplasm"/>
    <property type="evidence" value="ECO:0007669"/>
    <property type="project" value="TreeGrafter"/>
</dbReference>
<dbReference type="PANTHER" id="PTHR13420">
    <property type="entry name" value="UPF0235 PROTEIN C15ORF40"/>
    <property type="match status" value="1"/>
</dbReference>
<proteinExistence type="inferred from homology"/>
<accession>A0AA92C2G6</accession>
<evidence type="ECO:0000256" key="2">
    <source>
        <dbReference type="HAMAP-Rule" id="MF_00634"/>
    </source>
</evidence>
<evidence type="ECO:0000313" key="3">
    <source>
        <dbReference type="EMBL" id="PVE53329.1"/>
    </source>
</evidence>
<dbReference type="Gene3D" id="3.30.1200.10">
    <property type="entry name" value="YggU-like"/>
    <property type="match status" value="1"/>
</dbReference>
<dbReference type="NCBIfam" id="TIGR00251">
    <property type="entry name" value="DUF167 family protein"/>
    <property type="match status" value="1"/>
</dbReference>